<feature type="region of interest" description="Disordered" evidence="21">
    <location>
        <begin position="174"/>
        <end position="232"/>
    </location>
</feature>
<dbReference type="Proteomes" id="UP001341281">
    <property type="component" value="Chromosome 07"/>
</dbReference>
<dbReference type="InterPro" id="IPR017441">
    <property type="entry name" value="Protein_kinase_ATP_BS"/>
</dbReference>
<proteinExistence type="predicted"/>
<dbReference type="InterPro" id="IPR000719">
    <property type="entry name" value="Prot_kinase_dom"/>
</dbReference>
<keyword evidence="8" id="KW-0812">Transmembrane</keyword>
<evidence type="ECO:0000256" key="2">
    <source>
        <dbReference type="ARBA" id="ARBA00012513"/>
    </source>
</evidence>
<dbReference type="PANTHER" id="PTHR27008:SF497">
    <property type="entry name" value="OS11G0695000 PROTEIN"/>
    <property type="match status" value="1"/>
</dbReference>
<dbReference type="GO" id="GO:0005886">
    <property type="term" value="C:plasma membrane"/>
    <property type="evidence" value="ECO:0007669"/>
    <property type="project" value="UniProtKB-SubCell"/>
</dbReference>
<keyword evidence="3" id="KW-1003">Cell membrane</keyword>
<accession>A0AAQ3U1Y0</accession>
<feature type="compositionally biased region" description="Basic residues" evidence="21">
    <location>
        <begin position="34"/>
        <end position="49"/>
    </location>
</feature>
<keyword evidence="13 20" id="KW-0067">ATP-binding</keyword>
<evidence type="ECO:0000313" key="23">
    <source>
        <dbReference type="EMBL" id="WVZ83539.1"/>
    </source>
</evidence>
<evidence type="ECO:0000256" key="21">
    <source>
        <dbReference type="SAM" id="MobiDB-lite"/>
    </source>
</evidence>
<organism evidence="23 24">
    <name type="scientific">Paspalum notatum var. saurae</name>
    <dbReference type="NCBI Taxonomy" id="547442"/>
    <lineage>
        <taxon>Eukaryota</taxon>
        <taxon>Viridiplantae</taxon>
        <taxon>Streptophyta</taxon>
        <taxon>Embryophyta</taxon>
        <taxon>Tracheophyta</taxon>
        <taxon>Spermatophyta</taxon>
        <taxon>Magnoliopsida</taxon>
        <taxon>Liliopsida</taxon>
        <taxon>Poales</taxon>
        <taxon>Poaceae</taxon>
        <taxon>PACMAD clade</taxon>
        <taxon>Panicoideae</taxon>
        <taxon>Andropogonodae</taxon>
        <taxon>Paspaleae</taxon>
        <taxon>Paspalinae</taxon>
        <taxon>Paspalum</taxon>
    </lineage>
</organism>
<feature type="binding site" evidence="20">
    <location>
        <position position="496"/>
    </location>
    <ligand>
        <name>ATP</name>
        <dbReference type="ChEBI" id="CHEBI:30616"/>
    </ligand>
</feature>
<keyword evidence="6" id="KW-0433">Leucine-rich repeat</keyword>
<evidence type="ECO:0000259" key="22">
    <source>
        <dbReference type="PROSITE" id="PS50011"/>
    </source>
</evidence>
<gene>
    <name evidence="23" type="ORF">U9M48_030676</name>
</gene>
<evidence type="ECO:0000256" key="1">
    <source>
        <dbReference type="ARBA" id="ARBA00004162"/>
    </source>
</evidence>
<evidence type="ECO:0000256" key="18">
    <source>
        <dbReference type="ARBA" id="ARBA00047899"/>
    </source>
</evidence>
<keyword evidence="11 20" id="KW-0547">Nucleotide-binding</keyword>
<dbReference type="PANTHER" id="PTHR27008">
    <property type="entry name" value="OS04G0122200 PROTEIN"/>
    <property type="match status" value="1"/>
</dbReference>
<feature type="region of interest" description="Disordered" evidence="21">
    <location>
        <begin position="1"/>
        <end position="102"/>
    </location>
</feature>
<evidence type="ECO:0000256" key="17">
    <source>
        <dbReference type="ARBA" id="ARBA00023180"/>
    </source>
</evidence>
<dbReference type="Gene3D" id="3.80.10.10">
    <property type="entry name" value="Ribonuclease Inhibitor"/>
    <property type="match status" value="2"/>
</dbReference>
<keyword evidence="16" id="KW-0675">Receptor</keyword>
<keyword evidence="24" id="KW-1185">Reference proteome</keyword>
<evidence type="ECO:0000256" key="16">
    <source>
        <dbReference type="ARBA" id="ARBA00023170"/>
    </source>
</evidence>
<dbReference type="InterPro" id="IPR051809">
    <property type="entry name" value="Plant_receptor-like_S/T_kinase"/>
</dbReference>
<dbReference type="GO" id="GO:0004674">
    <property type="term" value="F:protein serine/threonine kinase activity"/>
    <property type="evidence" value="ECO:0007669"/>
    <property type="project" value="UniProtKB-KW"/>
</dbReference>
<keyword evidence="9" id="KW-0732">Signal</keyword>
<dbReference type="FunFam" id="1.10.510.10:FF:000358">
    <property type="entry name" value="Putative leucine-rich repeat receptor-like serine/threonine-protein kinase"/>
    <property type="match status" value="1"/>
</dbReference>
<evidence type="ECO:0000256" key="3">
    <source>
        <dbReference type="ARBA" id="ARBA00022475"/>
    </source>
</evidence>
<dbReference type="SMART" id="SM00220">
    <property type="entry name" value="S_TKc"/>
    <property type="match status" value="1"/>
</dbReference>
<feature type="compositionally biased region" description="Low complexity" evidence="21">
    <location>
        <begin position="185"/>
        <end position="200"/>
    </location>
</feature>
<keyword evidence="14" id="KW-1133">Transmembrane helix</keyword>
<reference evidence="23 24" key="1">
    <citation type="submission" date="2024-02" db="EMBL/GenBank/DDBJ databases">
        <title>High-quality chromosome-scale genome assembly of Pensacola bahiagrass (Paspalum notatum Flugge var. saurae).</title>
        <authorList>
            <person name="Vega J.M."/>
            <person name="Podio M."/>
            <person name="Orjuela J."/>
            <person name="Siena L.A."/>
            <person name="Pessino S.C."/>
            <person name="Combes M.C."/>
            <person name="Mariac C."/>
            <person name="Albertini E."/>
            <person name="Pupilli F."/>
            <person name="Ortiz J.P.A."/>
            <person name="Leblanc O."/>
        </authorList>
    </citation>
    <scope>NUCLEOTIDE SEQUENCE [LARGE SCALE GENOMIC DNA]</scope>
    <source>
        <strain evidence="23">R1</strain>
        <tissue evidence="23">Leaf</tissue>
    </source>
</reference>
<comment type="subcellular location">
    <subcellularLocation>
        <location evidence="1">Cell membrane</location>
        <topology evidence="1">Single-pass membrane protein</topology>
    </subcellularLocation>
</comment>
<evidence type="ECO:0000256" key="13">
    <source>
        <dbReference type="ARBA" id="ARBA00022840"/>
    </source>
</evidence>
<dbReference type="Gene3D" id="3.30.200.20">
    <property type="entry name" value="Phosphorylase Kinase, domain 1"/>
    <property type="match status" value="1"/>
</dbReference>
<evidence type="ECO:0000256" key="4">
    <source>
        <dbReference type="ARBA" id="ARBA00022527"/>
    </source>
</evidence>
<evidence type="ECO:0000256" key="8">
    <source>
        <dbReference type="ARBA" id="ARBA00022692"/>
    </source>
</evidence>
<evidence type="ECO:0000256" key="12">
    <source>
        <dbReference type="ARBA" id="ARBA00022777"/>
    </source>
</evidence>
<dbReference type="InterPro" id="IPR008271">
    <property type="entry name" value="Ser/Thr_kinase_AS"/>
</dbReference>
<keyword evidence="17" id="KW-0325">Glycoprotein</keyword>
<evidence type="ECO:0000313" key="24">
    <source>
        <dbReference type="Proteomes" id="UP001341281"/>
    </source>
</evidence>
<evidence type="ECO:0000256" key="20">
    <source>
        <dbReference type="PROSITE-ProRule" id="PRU10141"/>
    </source>
</evidence>
<dbReference type="FunFam" id="3.80.10.10:FF:000041">
    <property type="entry name" value="LRR receptor-like serine/threonine-protein kinase ERECTA"/>
    <property type="match status" value="2"/>
</dbReference>
<keyword evidence="12" id="KW-0418">Kinase</keyword>
<dbReference type="SUPFAM" id="SSF52058">
    <property type="entry name" value="L domain-like"/>
    <property type="match status" value="1"/>
</dbReference>
<evidence type="ECO:0000256" key="19">
    <source>
        <dbReference type="ARBA" id="ARBA00048679"/>
    </source>
</evidence>
<evidence type="ECO:0000256" key="14">
    <source>
        <dbReference type="ARBA" id="ARBA00022989"/>
    </source>
</evidence>
<evidence type="ECO:0000256" key="6">
    <source>
        <dbReference type="ARBA" id="ARBA00022614"/>
    </source>
</evidence>
<keyword evidence="5" id="KW-0597">Phosphoprotein</keyword>
<evidence type="ECO:0000256" key="9">
    <source>
        <dbReference type="ARBA" id="ARBA00022729"/>
    </source>
</evidence>
<dbReference type="Pfam" id="PF00069">
    <property type="entry name" value="Pkinase"/>
    <property type="match status" value="1"/>
</dbReference>
<keyword evidence="4" id="KW-0723">Serine/threonine-protein kinase</keyword>
<dbReference type="Gene3D" id="1.10.510.10">
    <property type="entry name" value="Transferase(Phosphotransferase) domain 1"/>
    <property type="match status" value="1"/>
</dbReference>
<dbReference type="InterPro" id="IPR032675">
    <property type="entry name" value="LRR_dom_sf"/>
</dbReference>
<dbReference type="EC" id="2.7.11.1" evidence="2"/>
<keyword evidence="7" id="KW-0808">Transferase</keyword>
<evidence type="ECO:0000256" key="7">
    <source>
        <dbReference type="ARBA" id="ARBA00022679"/>
    </source>
</evidence>
<dbReference type="Pfam" id="PF00560">
    <property type="entry name" value="LRR_1"/>
    <property type="match status" value="2"/>
</dbReference>
<dbReference type="PROSITE" id="PS00107">
    <property type="entry name" value="PROTEIN_KINASE_ATP"/>
    <property type="match status" value="1"/>
</dbReference>
<evidence type="ECO:0000256" key="5">
    <source>
        <dbReference type="ARBA" id="ARBA00022553"/>
    </source>
</evidence>
<evidence type="ECO:0000256" key="10">
    <source>
        <dbReference type="ARBA" id="ARBA00022737"/>
    </source>
</evidence>
<dbReference type="FunFam" id="3.30.200.20:FF:000661">
    <property type="entry name" value="Serine-threonine protein kinase plant-type"/>
    <property type="match status" value="1"/>
</dbReference>
<feature type="compositionally biased region" description="Basic and acidic residues" evidence="21">
    <location>
        <begin position="24"/>
        <end position="33"/>
    </location>
</feature>
<evidence type="ECO:0000256" key="11">
    <source>
        <dbReference type="ARBA" id="ARBA00022741"/>
    </source>
</evidence>
<dbReference type="GO" id="GO:0005524">
    <property type="term" value="F:ATP binding"/>
    <property type="evidence" value="ECO:0007669"/>
    <property type="project" value="UniProtKB-UniRule"/>
</dbReference>
<dbReference type="AlphaFoldDB" id="A0AAQ3U1Y0"/>
<feature type="domain" description="Protein kinase" evidence="22">
    <location>
        <begin position="467"/>
        <end position="747"/>
    </location>
</feature>
<dbReference type="InterPro" id="IPR001611">
    <property type="entry name" value="Leu-rich_rpt"/>
</dbReference>
<sequence length="807" mass="88006">MPPLYLSLSLPPPPPGCTRCSPPPERRPLELRRLPARRRRLRQPARRRPAATLGRTARRRPAARLSDGRRGGGPCGQDSANGAATPPAAKLRQPTSHVPQWDDDPWCFGTATHVDPDPRTGDVDRSFDPEPCEYDLNDSYGHLRTWITRQRPFPSFLHIRDDLVLEEITKFGAPGSSSSSTILVATPPSSTSPPAASLLGAPPPGPSGGGGGRGGHRRGRGGGGASRGGTPTLSICRNLQPLDISHIFFAVGLPDHVGNLSTELLQLFAGHNSLAGGLPAALSNLSSLDWVSLPNNLLQGAIPESITRMTSLMILDLSSNEMSGPIPTQIGMLCNLQRLFLSTNQLFGSIPDSIGNLSMLYTIWLSGNQLDSTIPASLFNLNEVVELYLSDNFFIGTLPPDVSGIKLADQIDISYNFLHGSIPESFGKLRMNLTKRGGVQASVVDPNDLMSHRLVSYHELIAATDNFSDNNLLGTGSFGKVFKGQLSTGLVVVAIKVLDMQLQQAIRSFDVECHVLRMARYRNLIKVLSTCSNLDFRALVLEYMSNGSLDLLLHSDSTRHLGLLKRLEIMLEVSMAIVYLHHEHYEVVLHCDLKPSNVLFDEDMIAHVADFGIARLLLGDENTTVTASMPGTLGYMAPEYGTLGKASHKSDMFSYGIILLEVFTGKRPTDPMFVRELSIRQWVYQAFLSDLASILDGQLQQDVYSCACDPNDFLLPISELGLLCSSDSPDQSPMNMKIQQNCTHRGKGSATSTRIAGELTIIVLLKKNQKLRVKKAVLLHVDPPGMNGECVSDHLRIEGIMTWSVVL</sequence>
<dbReference type="InterPro" id="IPR011009">
    <property type="entry name" value="Kinase-like_dom_sf"/>
</dbReference>
<evidence type="ECO:0000256" key="15">
    <source>
        <dbReference type="ARBA" id="ARBA00023136"/>
    </source>
</evidence>
<dbReference type="PROSITE" id="PS00108">
    <property type="entry name" value="PROTEIN_KINASE_ST"/>
    <property type="match status" value="1"/>
</dbReference>
<comment type="catalytic activity">
    <reaction evidence="19">
        <text>L-seryl-[protein] + ATP = O-phospho-L-seryl-[protein] + ADP + H(+)</text>
        <dbReference type="Rhea" id="RHEA:17989"/>
        <dbReference type="Rhea" id="RHEA-COMP:9863"/>
        <dbReference type="Rhea" id="RHEA-COMP:11604"/>
        <dbReference type="ChEBI" id="CHEBI:15378"/>
        <dbReference type="ChEBI" id="CHEBI:29999"/>
        <dbReference type="ChEBI" id="CHEBI:30616"/>
        <dbReference type="ChEBI" id="CHEBI:83421"/>
        <dbReference type="ChEBI" id="CHEBI:456216"/>
        <dbReference type="EC" id="2.7.11.1"/>
    </reaction>
</comment>
<comment type="catalytic activity">
    <reaction evidence="18">
        <text>L-threonyl-[protein] + ATP = O-phospho-L-threonyl-[protein] + ADP + H(+)</text>
        <dbReference type="Rhea" id="RHEA:46608"/>
        <dbReference type="Rhea" id="RHEA-COMP:11060"/>
        <dbReference type="Rhea" id="RHEA-COMP:11605"/>
        <dbReference type="ChEBI" id="CHEBI:15378"/>
        <dbReference type="ChEBI" id="CHEBI:30013"/>
        <dbReference type="ChEBI" id="CHEBI:30616"/>
        <dbReference type="ChEBI" id="CHEBI:61977"/>
        <dbReference type="ChEBI" id="CHEBI:456216"/>
        <dbReference type="EC" id="2.7.11.1"/>
    </reaction>
</comment>
<dbReference type="SUPFAM" id="SSF56112">
    <property type="entry name" value="Protein kinase-like (PK-like)"/>
    <property type="match status" value="1"/>
</dbReference>
<keyword evidence="15" id="KW-0472">Membrane</keyword>
<keyword evidence="10" id="KW-0677">Repeat</keyword>
<dbReference type="EMBL" id="CP144751">
    <property type="protein sequence ID" value="WVZ83539.1"/>
    <property type="molecule type" value="Genomic_DNA"/>
</dbReference>
<protein>
    <recommendedName>
        <fullName evidence="2">non-specific serine/threonine protein kinase</fullName>
        <ecNumber evidence="2">2.7.11.1</ecNumber>
    </recommendedName>
</protein>
<name>A0AAQ3U1Y0_PASNO</name>
<dbReference type="PROSITE" id="PS50011">
    <property type="entry name" value="PROTEIN_KINASE_DOM"/>
    <property type="match status" value="1"/>
</dbReference>